<proteinExistence type="predicted"/>
<gene>
    <name evidence="2" type="ORF">JF544_06145</name>
</gene>
<organism evidence="2 3">
    <name type="scientific">Halobacillus kuroshimensis</name>
    <dbReference type="NCBI Taxonomy" id="302481"/>
    <lineage>
        <taxon>Bacteria</taxon>
        <taxon>Bacillati</taxon>
        <taxon>Bacillota</taxon>
        <taxon>Bacilli</taxon>
        <taxon>Bacillales</taxon>
        <taxon>Bacillaceae</taxon>
        <taxon>Halobacillus</taxon>
    </lineage>
</organism>
<sequence length="278" mass="32110">MSLNKKAVNNASFYQENANVEAVILAGSLSRNLDDQHSDIELHVLWKEPPSDYDRMDPVKRGEGILHTFYPYEDGEWSETYHDQSGVKFEISSFLTTTISEVIHDVKKKLDVSYEKQCLLAAVQDGVVLHGHHVGDILKQEVDVYPDALAEKMIKIHLDFGSPWRSRRVLCEREDWLMFYSVICRVHQNLFGILHGLNRMYVKHPSFQWMKETLKQMDVHPERMSERLTHIFHASPAQALQETEQLVKEVVRLVEVSDYKGLLQEDRASHWKGAGPVS</sequence>
<evidence type="ECO:0000313" key="2">
    <source>
        <dbReference type="EMBL" id="MBN8234820.1"/>
    </source>
</evidence>
<name>A0ABS3DU37_9BACI</name>
<accession>A0ABS3DU37</accession>
<dbReference type="Pfam" id="PF13228">
    <property type="entry name" value="DUF4037"/>
    <property type="match status" value="1"/>
</dbReference>
<dbReference type="SUPFAM" id="SSF81301">
    <property type="entry name" value="Nucleotidyltransferase"/>
    <property type="match status" value="1"/>
</dbReference>
<dbReference type="Gene3D" id="3.30.460.10">
    <property type="entry name" value="Beta Polymerase, domain 2"/>
    <property type="match status" value="1"/>
</dbReference>
<comment type="caution">
    <text evidence="2">The sequence shown here is derived from an EMBL/GenBank/DDBJ whole genome shotgun (WGS) entry which is preliminary data.</text>
</comment>
<keyword evidence="3" id="KW-1185">Reference proteome</keyword>
<dbReference type="InterPro" id="IPR025117">
    <property type="entry name" value="DUF4037"/>
</dbReference>
<dbReference type="InterPro" id="IPR043519">
    <property type="entry name" value="NT_sf"/>
</dbReference>
<dbReference type="Proteomes" id="UP000663970">
    <property type="component" value="Unassembled WGS sequence"/>
</dbReference>
<protein>
    <submittedName>
        <fullName evidence="2">DUF4037 domain-containing protein</fullName>
    </submittedName>
</protein>
<dbReference type="EMBL" id="JAEKJY010000001">
    <property type="protein sequence ID" value="MBN8234820.1"/>
    <property type="molecule type" value="Genomic_DNA"/>
</dbReference>
<dbReference type="RefSeq" id="WP_206932912.1">
    <property type="nucleotide sequence ID" value="NZ_JAEKJY010000001.1"/>
</dbReference>
<evidence type="ECO:0000259" key="1">
    <source>
        <dbReference type="Pfam" id="PF13228"/>
    </source>
</evidence>
<reference evidence="2 3" key="1">
    <citation type="submission" date="2020-12" db="EMBL/GenBank/DDBJ databases">
        <title>Oil enriched cultivation method for isolating marine PHA-producing bacteria.</title>
        <authorList>
            <person name="Zheng W."/>
            <person name="Yu S."/>
            <person name="Huang Y."/>
        </authorList>
    </citation>
    <scope>NUCLEOTIDE SEQUENCE [LARGE SCALE GENOMIC DNA]</scope>
    <source>
        <strain evidence="2 3">SY-2-6</strain>
    </source>
</reference>
<evidence type="ECO:0000313" key="3">
    <source>
        <dbReference type="Proteomes" id="UP000663970"/>
    </source>
</evidence>
<feature type="domain" description="DUF4037" evidence="1">
    <location>
        <begin position="115"/>
        <end position="210"/>
    </location>
</feature>